<reference evidence="2" key="1">
    <citation type="submission" date="2019-06" db="EMBL/GenBank/DDBJ databases">
        <authorList>
            <person name="Zheng W."/>
        </authorList>
    </citation>
    <scope>NUCLEOTIDE SEQUENCE</scope>
    <source>
        <strain evidence="2">QDHG01</strain>
    </source>
</reference>
<accession>A0A8J8NR67</accession>
<evidence type="ECO:0000313" key="3">
    <source>
        <dbReference type="Proteomes" id="UP000785679"/>
    </source>
</evidence>
<evidence type="ECO:0000256" key="1">
    <source>
        <dbReference type="SAM" id="Phobius"/>
    </source>
</evidence>
<evidence type="ECO:0000313" key="2">
    <source>
        <dbReference type="EMBL" id="TNV80018.1"/>
    </source>
</evidence>
<name>A0A8J8NR67_HALGN</name>
<organism evidence="2 3">
    <name type="scientific">Halteria grandinella</name>
    <dbReference type="NCBI Taxonomy" id="5974"/>
    <lineage>
        <taxon>Eukaryota</taxon>
        <taxon>Sar</taxon>
        <taxon>Alveolata</taxon>
        <taxon>Ciliophora</taxon>
        <taxon>Intramacronucleata</taxon>
        <taxon>Spirotrichea</taxon>
        <taxon>Stichotrichia</taxon>
        <taxon>Sporadotrichida</taxon>
        <taxon>Halteriidae</taxon>
        <taxon>Halteria</taxon>
    </lineage>
</organism>
<feature type="transmembrane region" description="Helical" evidence="1">
    <location>
        <begin position="20"/>
        <end position="44"/>
    </location>
</feature>
<comment type="caution">
    <text evidence="2">The sequence shown here is derived from an EMBL/GenBank/DDBJ whole genome shotgun (WGS) entry which is preliminary data.</text>
</comment>
<keyword evidence="3" id="KW-1185">Reference proteome</keyword>
<sequence length="134" mass="15229">MQVPQLQHPLLFEEAVRGSYSLFIFVPFCTFEYSFVPLIVQLIIKSLLFSPHNLPRILKAPTTHVLIACLQTPPVHLPGHNDPRAYVALCHILPPLPLPLAKWLRRNRARIQQVSLGAVLVHRVLVVFMDTSQL</sequence>
<keyword evidence="1" id="KW-0472">Membrane</keyword>
<gene>
    <name evidence="2" type="ORF">FGO68_gene10357</name>
</gene>
<keyword evidence="1" id="KW-1133">Transmembrane helix</keyword>
<dbReference type="EMBL" id="RRYP01008097">
    <property type="protein sequence ID" value="TNV80018.1"/>
    <property type="molecule type" value="Genomic_DNA"/>
</dbReference>
<dbReference type="AlphaFoldDB" id="A0A8J8NR67"/>
<proteinExistence type="predicted"/>
<dbReference type="Proteomes" id="UP000785679">
    <property type="component" value="Unassembled WGS sequence"/>
</dbReference>
<keyword evidence="1" id="KW-0812">Transmembrane</keyword>
<protein>
    <submittedName>
        <fullName evidence="2">Uncharacterized protein</fullName>
    </submittedName>
</protein>